<dbReference type="Gene3D" id="1.10.287.1120">
    <property type="entry name" value="Bipartite methylase S protein"/>
    <property type="match status" value="1"/>
</dbReference>
<dbReference type="Proteomes" id="UP000464480">
    <property type="component" value="Chromosome"/>
</dbReference>
<keyword evidence="2" id="KW-0680">Restriction system</keyword>
<dbReference type="InterPro" id="IPR052021">
    <property type="entry name" value="Type-I_RS_S_subunit"/>
</dbReference>
<feature type="coiled-coil region" evidence="4">
    <location>
        <begin position="179"/>
        <end position="206"/>
    </location>
</feature>
<evidence type="ECO:0000259" key="5">
    <source>
        <dbReference type="Pfam" id="PF01420"/>
    </source>
</evidence>
<dbReference type="Gene3D" id="3.90.220.20">
    <property type="entry name" value="DNA methylase specificity domains"/>
    <property type="match status" value="2"/>
</dbReference>
<evidence type="ECO:0000256" key="4">
    <source>
        <dbReference type="SAM" id="Coils"/>
    </source>
</evidence>
<accession>A0A6I6XJL0</accession>
<dbReference type="GO" id="GO:0009307">
    <property type="term" value="P:DNA restriction-modification system"/>
    <property type="evidence" value="ECO:0007669"/>
    <property type="project" value="UniProtKB-KW"/>
</dbReference>
<comment type="similarity">
    <text evidence="1">Belongs to the type-I restriction system S methylase family.</text>
</comment>
<dbReference type="EMBL" id="CP026115">
    <property type="protein sequence ID" value="QHG65900.1"/>
    <property type="molecule type" value="Genomic_DNA"/>
</dbReference>
<keyword evidence="6" id="KW-0540">Nuclease</keyword>
<dbReference type="InterPro" id="IPR044946">
    <property type="entry name" value="Restrct_endonuc_typeI_TRD_sf"/>
</dbReference>
<dbReference type="PANTHER" id="PTHR30408:SF12">
    <property type="entry name" value="TYPE I RESTRICTION ENZYME MJAVIII SPECIFICITY SUBUNIT"/>
    <property type="match status" value="1"/>
</dbReference>
<dbReference type="SUPFAM" id="SSF116734">
    <property type="entry name" value="DNA methylase specificity domain"/>
    <property type="match status" value="2"/>
</dbReference>
<protein>
    <submittedName>
        <fullName evidence="6">Restriction endonuclease subunit S</fullName>
    </submittedName>
</protein>
<dbReference type="RefSeq" id="WP_159411209.1">
    <property type="nucleotide sequence ID" value="NZ_CP026115.2"/>
</dbReference>
<dbReference type="PANTHER" id="PTHR30408">
    <property type="entry name" value="TYPE-1 RESTRICTION ENZYME ECOKI SPECIFICITY PROTEIN"/>
    <property type="match status" value="1"/>
</dbReference>
<keyword evidence="3" id="KW-0238">DNA-binding</keyword>
<dbReference type="GO" id="GO:0003677">
    <property type="term" value="F:DNA binding"/>
    <property type="evidence" value="ECO:0007669"/>
    <property type="project" value="UniProtKB-KW"/>
</dbReference>
<evidence type="ECO:0000256" key="1">
    <source>
        <dbReference type="ARBA" id="ARBA00010923"/>
    </source>
</evidence>
<proteinExistence type="inferred from homology"/>
<gene>
    <name evidence="6" type="ORF">C2H86_16455</name>
</gene>
<dbReference type="InterPro" id="IPR000055">
    <property type="entry name" value="Restrct_endonuc_typeI_TRD"/>
</dbReference>
<dbReference type="REBASE" id="374890">
    <property type="entry name" value="S.PpuW5ORF16460P"/>
</dbReference>
<sequence>MTNYRAYPEYSPDGFPNSWEQKRLRFALRMNPSKTEIDLDDSDLVSFVPMDAVGEYGGIRLDEEKELSEIGSGYTYFCDDDVVVAKITPCFENGKGSVAKGLKNKTAFGTTELYVMRAGPEQLEPQFLFYLTISDLFRKIGESEMYGAGGQKRVPDSFIKNFRAGIPPIREQQDIACFLDFKTAQIDSLIEKKKALLDKLAEKRTALISHTVTKGLDPSVPMKDSGVPWLGEVPLHWTIMRARYASTFVTSGSRGWAEYYSDSGSVFLRITNVSRNSVDLLLHDIQRVLPPDSAEGERTATQTGDVIVSITADLGSVAVIPEEFESAYVSQHLALVRPSGDRVLGRWMAYQFFSASGQAQLTGSGYGGTKVQLGLSDVKDVWMALPTNGEQEKICAWLEAEIEKLKRQSDSIHAVILRLREYRSAIITNAVTGKIDVRDFQFSQIAAEVAS</sequence>
<dbReference type="Pfam" id="PF01420">
    <property type="entry name" value="Methylase_S"/>
    <property type="match status" value="1"/>
</dbReference>
<feature type="domain" description="Type I restriction modification DNA specificity" evidence="5">
    <location>
        <begin position="106"/>
        <end position="195"/>
    </location>
</feature>
<evidence type="ECO:0000313" key="6">
    <source>
        <dbReference type="EMBL" id="QHG65900.1"/>
    </source>
</evidence>
<name>A0A6I6XJL0_PSEPU</name>
<evidence type="ECO:0000256" key="2">
    <source>
        <dbReference type="ARBA" id="ARBA00022747"/>
    </source>
</evidence>
<reference evidence="6 7" key="1">
    <citation type="submission" date="2020-02" db="EMBL/GenBank/DDBJ databases">
        <title>Pseudomonas Putida W5 Complete Genome Assembly.</title>
        <authorList>
            <person name="Yuan Z.-C."/>
            <person name="Shaw G.A."/>
            <person name="Cusano A.D."/>
            <person name="Caddey B.J."/>
            <person name="Weselowski B.J."/>
        </authorList>
    </citation>
    <scope>NUCLEOTIDE SEQUENCE [LARGE SCALE GENOMIC DNA]</scope>
    <source>
        <strain evidence="6 7">W5</strain>
    </source>
</reference>
<evidence type="ECO:0000256" key="3">
    <source>
        <dbReference type="ARBA" id="ARBA00023125"/>
    </source>
</evidence>
<dbReference type="AlphaFoldDB" id="A0A6I6XJL0"/>
<organism evidence="6 7">
    <name type="scientific">Pseudomonas putida</name>
    <name type="common">Arthrobacter siderocapsulatus</name>
    <dbReference type="NCBI Taxonomy" id="303"/>
    <lineage>
        <taxon>Bacteria</taxon>
        <taxon>Pseudomonadati</taxon>
        <taxon>Pseudomonadota</taxon>
        <taxon>Gammaproteobacteria</taxon>
        <taxon>Pseudomonadales</taxon>
        <taxon>Pseudomonadaceae</taxon>
        <taxon>Pseudomonas</taxon>
    </lineage>
</organism>
<keyword evidence="4" id="KW-0175">Coiled coil</keyword>
<dbReference type="CDD" id="cd17260">
    <property type="entry name" value="RMtype1_S_EcoEI-TRD1-CR1_like"/>
    <property type="match status" value="1"/>
</dbReference>
<dbReference type="GO" id="GO:0004519">
    <property type="term" value="F:endonuclease activity"/>
    <property type="evidence" value="ECO:0007669"/>
    <property type="project" value="UniProtKB-KW"/>
</dbReference>
<keyword evidence="6" id="KW-0255">Endonuclease</keyword>
<evidence type="ECO:0000313" key="7">
    <source>
        <dbReference type="Proteomes" id="UP000464480"/>
    </source>
</evidence>
<keyword evidence="6" id="KW-0378">Hydrolase</keyword>